<dbReference type="PROSITE" id="PS00445">
    <property type="entry name" value="FGGY_KINASES_2"/>
    <property type="match status" value="1"/>
</dbReference>
<evidence type="ECO:0000313" key="11">
    <source>
        <dbReference type="Proteomes" id="UP001589858"/>
    </source>
</evidence>
<dbReference type="NCBIfam" id="TIGR01311">
    <property type="entry name" value="glycerol_kin"/>
    <property type="match status" value="1"/>
</dbReference>
<organism evidence="10 11">
    <name type="scientific">Novosphingobium clariflavum</name>
    <dbReference type="NCBI Taxonomy" id="2029884"/>
    <lineage>
        <taxon>Bacteria</taxon>
        <taxon>Pseudomonadati</taxon>
        <taxon>Pseudomonadota</taxon>
        <taxon>Alphaproteobacteria</taxon>
        <taxon>Sphingomonadales</taxon>
        <taxon>Sphingomonadaceae</taxon>
        <taxon>Novosphingobium</taxon>
    </lineage>
</organism>
<dbReference type="SUPFAM" id="SSF53067">
    <property type="entry name" value="Actin-like ATPase domain"/>
    <property type="match status" value="2"/>
</dbReference>
<dbReference type="Pfam" id="PF00370">
    <property type="entry name" value="FGGY_N"/>
    <property type="match status" value="1"/>
</dbReference>
<keyword evidence="11" id="KW-1185">Reference proteome</keyword>
<evidence type="ECO:0000256" key="3">
    <source>
        <dbReference type="ARBA" id="ARBA00022741"/>
    </source>
</evidence>
<dbReference type="Pfam" id="PF02782">
    <property type="entry name" value="FGGY_C"/>
    <property type="match status" value="1"/>
</dbReference>
<evidence type="ECO:0000259" key="9">
    <source>
        <dbReference type="Pfam" id="PF02782"/>
    </source>
</evidence>
<evidence type="ECO:0000256" key="2">
    <source>
        <dbReference type="ARBA" id="ARBA00022679"/>
    </source>
</evidence>
<dbReference type="InterPro" id="IPR000577">
    <property type="entry name" value="Carb_kinase_FGGY"/>
</dbReference>
<dbReference type="NCBIfam" id="NF000756">
    <property type="entry name" value="PRK00047.1"/>
    <property type="match status" value="1"/>
</dbReference>
<dbReference type="EMBL" id="JBHLTM010000085">
    <property type="protein sequence ID" value="MFC0687311.1"/>
    <property type="molecule type" value="Genomic_DNA"/>
</dbReference>
<dbReference type="Proteomes" id="UP001589858">
    <property type="component" value="Unassembled WGS sequence"/>
</dbReference>
<dbReference type="InterPro" id="IPR005999">
    <property type="entry name" value="Glycerol_kin"/>
</dbReference>
<evidence type="ECO:0000256" key="5">
    <source>
        <dbReference type="ARBA" id="ARBA00022798"/>
    </source>
</evidence>
<comment type="similarity">
    <text evidence="1 7">Belongs to the FGGY kinase family.</text>
</comment>
<dbReference type="PANTHER" id="PTHR10196">
    <property type="entry name" value="SUGAR KINASE"/>
    <property type="match status" value="1"/>
</dbReference>
<evidence type="ECO:0000256" key="1">
    <source>
        <dbReference type="ARBA" id="ARBA00009156"/>
    </source>
</evidence>
<sequence>MAAEADLILVIDAGTTSNRAMVFAADGALRATAQRALTQHYPQPGWVEHDASEIWQGVLACARHAVAQVGGAARIAALGIANQRETVVAWDRRSGEPLARALVWQDRRTETICADLRGGGHEAAVQAKTGLVLDPYFSASKMRWLIDNVPEVRAAAEAETLALGTVDAWLLYKLTGGAHRTDAGNASRTALLPLDGASWDAGLCDLFGVPQRALPQVCDSAGPFGTVLPELLGAAIPITGVAGDQQAATIGQGCLVPGATKATYGTGAFVLANMGAAVPASRHRLLATVLCQLGGKRTYALEGSVFVAGSLVQWLRDSLGLIDAAGETEVLARSVPDNGGVVIVPALSGLGAPHWRAQARGAITGLTFATSRAHLARAALEAMAMQTRDLAEAFAADGARWTHLRIDGGMSANDWMAQDIADVLGIPVERPGFVETTALGAAMLAASGAGLFANLEAAAAAMAGQRSGFMPAMAQEARDRRIAAWEKALCAASG</sequence>
<dbReference type="PROSITE" id="PS00933">
    <property type="entry name" value="FGGY_KINASES_1"/>
    <property type="match status" value="1"/>
</dbReference>
<keyword evidence="2 7" id="KW-0808">Transferase</keyword>
<keyword evidence="6" id="KW-0067">ATP-binding</keyword>
<evidence type="ECO:0000256" key="7">
    <source>
        <dbReference type="RuleBase" id="RU003733"/>
    </source>
</evidence>
<dbReference type="InterPro" id="IPR018483">
    <property type="entry name" value="Carb_kinase_FGGY_CS"/>
</dbReference>
<dbReference type="PIRSF" id="PIRSF000538">
    <property type="entry name" value="GlpK"/>
    <property type="match status" value="1"/>
</dbReference>
<dbReference type="PANTHER" id="PTHR10196:SF78">
    <property type="entry name" value="GLYCEROL KINASE"/>
    <property type="match status" value="1"/>
</dbReference>
<name>A0ABV6SDI9_9SPHN</name>
<dbReference type="GO" id="GO:0004370">
    <property type="term" value="F:glycerol kinase activity"/>
    <property type="evidence" value="ECO:0007669"/>
    <property type="project" value="UniProtKB-EC"/>
</dbReference>
<evidence type="ECO:0000313" key="10">
    <source>
        <dbReference type="EMBL" id="MFC0687311.1"/>
    </source>
</evidence>
<evidence type="ECO:0000256" key="6">
    <source>
        <dbReference type="ARBA" id="ARBA00022840"/>
    </source>
</evidence>
<dbReference type="EC" id="2.7.1.30" evidence="10"/>
<comment type="caution">
    <text evidence="10">The sequence shown here is derived from an EMBL/GenBank/DDBJ whole genome shotgun (WGS) entry which is preliminary data.</text>
</comment>
<dbReference type="RefSeq" id="WP_379489434.1">
    <property type="nucleotide sequence ID" value="NZ_JAPCWC010000005.1"/>
</dbReference>
<dbReference type="InterPro" id="IPR018484">
    <property type="entry name" value="FGGY_N"/>
</dbReference>
<dbReference type="InterPro" id="IPR043129">
    <property type="entry name" value="ATPase_NBD"/>
</dbReference>
<keyword evidence="5" id="KW-0319">Glycerol metabolism</keyword>
<protein>
    <submittedName>
        <fullName evidence="10">Glycerol kinase GlpK</fullName>
        <ecNumber evidence="10">2.7.1.30</ecNumber>
    </submittedName>
</protein>
<evidence type="ECO:0000256" key="4">
    <source>
        <dbReference type="ARBA" id="ARBA00022777"/>
    </source>
</evidence>
<reference evidence="10 11" key="1">
    <citation type="submission" date="2024-09" db="EMBL/GenBank/DDBJ databases">
        <authorList>
            <person name="Sun Q."/>
            <person name="Mori K."/>
        </authorList>
    </citation>
    <scope>NUCLEOTIDE SEQUENCE [LARGE SCALE GENOMIC DNA]</scope>
    <source>
        <strain evidence="10 11">CICC 11035S</strain>
    </source>
</reference>
<evidence type="ECO:0000259" key="8">
    <source>
        <dbReference type="Pfam" id="PF00370"/>
    </source>
</evidence>
<dbReference type="CDD" id="cd07786">
    <property type="entry name" value="FGGY_EcGK_like"/>
    <property type="match status" value="1"/>
</dbReference>
<gene>
    <name evidence="10" type="primary">glpK</name>
    <name evidence="10" type="ORF">ACFFF8_22240</name>
</gene>
<feature type="domain" description="Carbohydrate kinase FGGY N-terminal" evidence="8">
    <location>
        <begin position="8"/>
        <end position="251"/>
    </location>
</feature>
<accession>A0ABV6SDI9</accession>
<dbReference type="Gene3D" id="3.30.420.40">
    <property type="match status" value="2"/>
</dbReference>
<feature type="domain" description="Carbohydrate kinase FGGY C-terminal" evidence="9">
    <location>
        <begin position="262"/>
        <end position="447"/>
    </location>
</feature>
<proteinExistence type="inferred from homology"/>
<keyword evidence="3" id="KW-0547">Nucleotide-binding</keyword>
<keyword evidence="4 7" id="KW-0418">Kinase</keyword>
<dbReference type="InterPro" id="IPR018485">
    <property type="entry name" value="FGGY_C"/>
</dbReference>